<dbReference type="SUPFAM" id="SSF51735">
    <property type="entry name" value="NAD(P)-binding Rossmann-fold domains"/>
    <property type="match status" value="1"/>
</dbReference>
<keyword evidence="6 8" id="KW-0520">NAD</keyword>
<dbReference type="SUPFAM" id="SSF52413">
    <property type="entry name" value="UDP-glucose/GDP-mannose dehydrogenase C-terminal domain"/>
    <property type="match status" value="1"/>
</dbReference>
<evidence type="ECO:0000259" key="9">
    <source>
        <dbReference type="SMART" id="SM00984"/>
    </source>
</evidence>
<evidence type="ECO:0000313" key="10">
    <source>
        <dbReference type="EMBL" id="MDT7042720.1"/>
    </source>
</evidence>
<dbReference type="InterPro" id="IPR001732">
    <property type="entry name" value="UDP-Glc/GDP-Man_DH_N"/>
</dbReference>
<dbReference type="Gene3D" id="3.40.50.720">
    <property type="entry name" value="NAD(P)-binding Rossmann-like Domain"/>
    <property type="match status" value="2"/>
</dbReference>
<evidence type="ECO:0000256" key="5">
    <source>
        <dbReference type="ARBA" id="ARBA00023002"/>
    </source>
</evidence>
<keyword evidence="11" id="KW-1185">Reference proteome</keyword>
<dbReference type="EC" id="1.1.1.22" evidence="3 8"/>
<sequence length="443" mass="47808">MHISVLGTGYVGLVTGACFAEFGLHVTCMDVDPTRIEKLENGEVPFYEPGLAELVAKGRKAGTLKFTTDLNAALDTALVIFIAVGTPSRPDGSADLSYVDEVARSIGSRMTGYKVVVTKSTVPVGTANRVRELIKTNQPSPINFDVASNPEFLREGSAIGDFMRPDRVVIGVDSDQAAAIMKDLYRPLYLLETPVVVTNVPTAEMIKYASNVFLATKISFINEVANLCEMVGGNVQTVAKAMGLDKRIGSKFLHAGPGYGGSCFGKDTAALVHIGEQAGYEMKLAATTKRVNEQQHGRMVDKIREALGGVQGKTIALLGLSFKPNTDDLRDSPALVIAEHLMKEGCKVRAHDPEGQKEAVKNFQGLIGCQDAYDAATGADAIVLATEWNQFRNLDLEQMKSLLKTPVLIDLRNVYEPERVAEQGFYYVSVGRPSAGANPFKKS</sequence>
<evidence type="ECO:0000256" key="7">
    <source>
        <dbReference type="ARBA" id="ARBA00047473"/>
    </source>
</evidence>
<dbReference type="PIRSF" id="PIRSF000124">
    <property type="entry name" value="UDPglc_GDPman_dh"/>
    <property type="match status" value="1"/>
</dbReference>
<dbReference type="PANTHER" id="PTHR43750:SF3">
    <property type="entry name" value="UDP-GLUCOSE 6-DEHYDROGENASE TUAD"/>
    <property type="match status" value="1"/>
</dbReference>
<dbReference type="Proteomes" id="UP001250932">
    <property type="component" value="Unassembled WGS sequence"/>
</dbReference>
<reference evidence="10 11" key="1">
    <citation type="journal article" date="2023" name="ISME J.">
        <title>Cultivation and genomic characterization of novel and ubiquitous marine nitrite-oxidizing bacteria from the Nitrospirales.</title>
        <authorList>
            <person name="Mueller A.J."/>
            <person name="Daebeler A."/>
            <person name="Herbold C.W."/>
            <person name="Kirkegaard R.H."/>
            <person name="Daims H."/>
        </authorList>
    </citation>
    <scope>NUCLEOTIDE SEQUENCE [LARGE SCALE GENOMIC DNA]</scope>
    <source>
        <strain evidence="10 11">EB</strain>
    </source>
</reference>
<proteinExistence type="inferred from homology"/>
<protein>
    <recommendedName>
        <fullName evidence="4 8">UDP-glucose 6-dehydrogenase</fullName>
        <ecNumber evidence="3 8">1.1.1.22</ecNumber>
    </recommendedName>
</protein>
<evidence type="ECO:0000256" key="2">
    <source>
        <dbReference type="ARBA" id="ARBA00006601"/>
    </source>
</evidence>
<comment type="pathway">
    <text evidence="1">Nucleotide-sugar biosynthesis; UDP-alpha-D-glucuronate biosynthesis; UDP-alpha-D-glucuronate from UDP-alpha-D-glucose: step 1/1.</text>
</comment>
<dbReference type="InterPro" id="IPR014027">
    <property type="entry name" value="UDP-Glc/GDP-Man_DH_C"/>
</dbReference>
<dbReference type="NCBIfam" id="TIGR03026">
    <property type="entry name" value="NDP-sugDHase"/>
    <property type="match status" value="1"/>
</dbReference>
<evidence type="ECO:0000256" key="1">
    <source>
        <dbReference type="ARBA" id="ARBA00004701"/>
    </source>
</evidence>
<dbReference type="InterPro" id="IPR036291">
    <property type="entry name" value="NAD(P)-bd_dom_sf"/>
</dbReference>
<dbReference type="InterPro" id="IPR014026">
    <property type="entry name" value="UDP-Glc/GDP-Man_DH_dimer"/>
</dbReference>
<evidence type="ECO:0000256" key="6">
    <source>
        <dbReference type="ARBA" id="ARBA00023027"/>
    </source>
</evidence>
<dbReference type="InterPro" id="IPR028357">
    <property type="entry name" value="UDPglc_DH_bac"/>
</dbReference>
<dbReference type="Pfam" id="PF03720">
    <property type="entry name" value="UDPG_MGDP_dh_C"/>
    <property type="match status" value="1"/>
</dbReference>
<dbReference type="Pfam" id="PF00984">
    <property type="entry name" value="UDPG_MGDP_dh"/>
    <property type="match status" value="1"/>
</dbReference>
<accession>A0ABU3K8K1</accession>
<comment type="catalytic activity">
    <reaction evidence="7 8">
        <text>UDP-alpha-D-glucose + 2 NAD(+) + H2O = UDP-alpha-D-glucuronate + 2 NADH + 3 H(+)</text>
        <dbReference type="Rhea" id="RHEA:23596"/>
        <dbReference type="ChEBI" id="CHEBI:15377"/>
        <dbReference type="ChEBI" id="CHEBI:15378"/>
        <dbReference type="ChEBI" id="CHEBI:57540"/>
        <dbReference type="ChEBI" id="CHEBI:57945"/>
        <dbReference type="ChEBI" id="CHEBI:58052"/>
        <dbReference type="ChEBI" id="CHEBI:58885"/>
        <dbReference type="EC" id="1.1.1.22"/>
    </reaction>
</comment>
<evidence type="ECO:0000256" key="8">
    <source>
        <dbReference type="PIRNR" id="PIRNR000124"/>
    </source>
</evidence>
<keyword evidence="5 8" id="KW-0560">Oxidoreductase</keyword>
<evidence type="ECO:0000313" key="11">
    <source>
        <dbReference type="Proteomes" id="UP001250932"/>
    </source>
</evidence>
<gene>
    <name evidence="10" type="ORF">PPG34_10190</name>
</gene>
<evidence type="ECO:0000256" key="4">
    <source>
        <dbReference type="ARBA" id="ARBA00015132"/>
    </source>
</evidence>
<dbReference type="SUPFAM" id="SSF48179">
    <property type="entry name" value="6-phosphogluconate dehydrogenase C-terminal domain-like"/>
    <property type="match status" value="1"/>
</dbReference>
<dbReference type="PIRSF" id="PIRSF500134">
    <property type="entry name" value="UDPglc_DH_bac"/>
    <property type="match status" value="1"/>
</dbReference>
<dbReference type="SMART" id="SM00984">
    <property type="entry name" value="UDPG_MGDP_dh_C"/>
    <property type="match status" value="1"/>
</dbReference>
<organism evidence="10 11">
    <name type="scientific">Candidatus Nitronereus thalassa</name>
    <dbReference type="NCBI Taxonomy" id="3020898"/>
    <lineage>
        <taxon>Bacteria</taxon>
        <taxon>Pseudomonadati</taxon>
        <taxon>Nitrospirota</taxon>
        <taxon>Nitrospiria</taxon>
        <taxon>Nitrospirales</taxon>
        <taxon>Nitrospiraceae</taxon>
        <taxon>Candidatus Nitronereus</taxon>
    </lineage>
</organism>
<comment type="caution">
    <text evidence="10">The sequence shown here is derived from an EMBL/GenBank/DDBJ whole genome shotgun (WGS) entry which is preliminary data.</text>
</comment>
<dbReference type="Gene3D" id="1.20.5.100">
    <property type="entry name" value="Cytochrome c1, transmembrane anchor, C-terminal"/>
    <property type="match status" value="1"/>
</dbReference>
<comment type="similarity">
    <text evidence="2 8">Belongs to the UDP-glucose/GDP-mannose dehydrogenase family.</text>
</comment>
<dbReference type="Pfam" id="PF03721">
    <property type="entry name" value="UDPG_MGDP_dh_N"/>
    <property type="match status" value="1"/>
</dbReference>
<feature type="domain" description="UDP-glucose/GDP-mannose dehydrogenase C-terminal" evidence="9">
    <location>
        <begin position="316"/>
        <end position="417"/>
    </location>
</feature>
<dbReference type="InterPro" id="IPR008927">
    <property type="entry name" value="6-PGluconate_DH-like_C_sf"/>
</dbReference>
<evidence type="ECO:0000256" key="3">
    <source>
        <dbReference type="ARBA" id="ARBA00012954"/>
    </source>
</evidence>
<dbReference type="PANTHER" id="PTHR43750">
    <property type="entry name" value="UDP-GLUCOSE 6-DEHYDROGENASE TUAD"/>
    <property type="match status" value="1"/>
</dbReference>
<name>A0ABU3K8K1_9BACT</name>
<dbReference type="InterPro" id="IPR036220">
    <property type="entry name" value="UDP-Glc/GDP-Man_DH_C_sf"/>
</dbReference>
<dbReference type="EMBL" id="JAQOUE010000001">
    <property type="protein sequence ID" value="MDT7042720.1"/>
    <property type="molecule type" value="Genomic_DNA"/>
</dbReference>
<dbReference type="RefSeq" id="WP_313833168.1">
    <property type="nucleotide sequence ID" value="NZ_JAQOUE010000001.1"/>
</dbReference>
<dbReference type="InterPro" id="IPR017476">
    <property type="entry name" value="UDP-Glc/GDP-Man"/>
</dbReference>